<dbReference type="EMBL" id="CP121252">
    <property type="protein sequence ID" value="WFP15630.1"/>
    <property type="molecule type" value="Genomic_DNA"/>
</dbReference>
<dbReference type="CDD" id="cd11614">
    <property type="entry name" value="SAF_CpaB_FlgA_like"/>
    <property type="match status" value="1"/>
</dbReference>
<organism evidence="3 4">
    <name type="scientific">Citricoccus muralis</name>
    <dbReference type="NCBI Taxonomy" id="169134"/>
    <lineage>
        <taxon>Bacteria</taxon>
        <taxon>Bacillati</taxon>
        <taxon>Actinomycetota</taxon>
        <taxon>Actinomycetes</taxon>
        <taxon>Micrococcales</taxon>
        <taxon>Micrococcaceae</taxon>
        <taxon>Citricoccus</taxon>
    </lineage>
</organism>
<keyword evidence="4" id="KW-1185">Reference proteome</keyword>
<keyword evidence="3" id="KW-0969">Cilium</keyword>
<dbReference type="RefSeq" id="WP_270104921.1">
    <property type="nucleotide sequence ID" value="NZ_CP121252.1"/>
</dbReference>
<keyword evidence="3" id="KW-0282">Flagellum</keyword>
<sequence length="211" mass="22143">MTDRADAPRLRRPGWKDPRLLVGVLLVMVSVAAVVLLVRQADSRVEYWAAAQDITPGTALKAEHLTVVSANLGDSSQGYLPADQPVPDNVAAVATVRQGELLPAGGLAVRDPEERQQITVQVSDVVPEHLSNGDRVDLWVAFPDDTGRGFFEPEQVAVSAEVVGTSESTTAFGAGVTGNVALMLGPEEVPEILGAQANGARMTIVPSLGSS</sequence>
<keyword evidence="1" id="KW-1133">Transmembrane helix</keyword>
<feature type="transmembrane region" description="Helical" evidence="1">
    <location>
        <begin position="20"/>
        <end position="38"/>
    </location>
</feature>
<feature type="domain" description="SAF" evidence="2">
    <location>
        <begin position="45"/>
        <end position="108"/>
    </location>
</feature>
<dbReference type="InterPro" id="IPR013974">
    <property type="entry name" value="SAF"/>
</dbReference>
<name>A0ABY8H3I3_9MICC</name>
<gene>
    <name evidence="3" type="ORF">P8192_09470</name>
</gene>
<evidence type="ECO:0000259" key="2">
    <source>
        <dbReference type="SMART" id="SM00858"/>
    </source>
</evidence>
<accession>A0ABY8H3I3</accession>
<dbReference type="Proteomes" id="UP001219037">
    <property type="component" value="Chromosome"/>
</dbReference>
<evidence type="ECO:0000256" key="1">
    <source>
        <dbReference type="SAM" id="Phobius"/>
    </source>
</evidence>
<protein>
    <submittedName>
        <fullName evidence="3">Flagellar biosynthesis protein FlgA</fullName>
    </submittedName>
</protein>
<evidence type="ECO:0000313" key="3">
    <source>
        <dbReference type="EMBL" id="WFP15630.1"/>
    </source>
</evidence>
<dbReference type="SMART" id="SM00858">
    <property type="entry name" value="SAF"/>
    <property type="match status" value="1"/>
</dbReference>
<proteinExistence type="predicted"/>
<keyword evidence="1" id="KW-0472">Membrane</keyword>
<keyword evidence="3" id="KW-0966">Cell projection</keyword>
<reference evidence="3 4" key="1">
    <citation type="submission" date="2023-04" db="EMBL/GenBank/DDBJ databases">
        <title>Funneling lignin-derived compounds into biodiesel using alkali-halophilic Citricoccus sp. P2.</title>
        <authorList>
            <person name="Luo C.-B."/>
        </authorList>
    </citation>
    <scope>NUCLEOTIDE SEQUENCE [LARGE SCALE GENOMIC DNA]</scope>
    <source>
        <strain evidence="3 4">P2</strain>
    </source>
</reference>
<keyword evidence="1" id="KW-0812">Transmembrane</keyword>
<evidence type="ECO:0000313" key="4">
    <source>
        <dbReference type="Proteomes" id="UP001219037"/>
    </source>
</evidence>